<organism evidence="1 2">
    <name type="scientific">Amycolatopsis sacchari</name>
    <dbReference type="NCBI Taxonomy" id="115433"/>
    <lineage>
        <taxon>Bacteria</taxon>
        <taxon>Bacillati</taxon>
        <taxon>Actinomycetota</taxon>
        <taxon>Actinomycetes</taxon>
        <taxon>Pseudonocardiales</taxon>
        <taxon>Pseudonocardiaceae</taxon>
        <taxon>Amycolatopsis</taxon>
    </lineage>
</organism>
<evidence type="ECO:0000313" key="2">
    <source>
        <dbReference type="Proteomes" id="UP000199025"/>
    </source>
</evidence>
<dbReference type="EMBL" id="FORP01000031">
    <property type="protein sequence ID" value="SFK73327.1"/>
    <property type="molecule type" value="Genomic_DNA"/>
</dbReference>
<dbReference type="RefSeq" id="WP_091515527.1">
    <property type="nucleotide sequence ID" value="NZ_CBDQZW010000071.1"/>
</dbReference>
<name>A0A1I4BYS4_9PSEU</name>
<reference evidence="1 2" key="1">
    <citation type="submission" date="2016-10" db="EMBL/GenBank/DDBJ databases">
        <authorList>
            <person name="de Groot N.N."/>
        </authorList>
    </citation>
    <scope>NUCLEOTIDE SEQUENCE [LARGE SCALE GENOMIC DNA]</scope>
    <source>
        <strain evidence="1 2">DSM 44468</strain>
    </source>
</reference>
<dbReference type="AlphaFoldDB" id="A0A1I4BYS4"/>
<proteinExistence type="predicted"/>
<protein>
    <submittedName>
        <fullName evidence="1">Uncharacterized protein</fullName>
    </submittedName>
</protein>
<evidence type="ECO:0000313" key="1">
    <source>
        <dbReference type="EMBL" id="SFK73327.1"/>
    </source>
</evidence>
<dbReference type="OrthoDB" id="4559676at2"/>
<dbReference type="STRING" id="115433.SAMN05421835_1319"/>
<keyword evidence="2" id="KW-1185">Reference proteome</keyword>
<gene>
    <name evidence="1" type="ORF">SAMN05421835_1319</name>
</gene>
<dbReference type="Proteomes" id="UP000199025">
    <property type="component" value="Unassembled WGS sequence"/>
</dbReference>
<accession>A0A1I4BYS4</accession>
<sequence length="71" mass="7586">MTEVLKNLLAAAQLPASEAETAAYVSAYEMHRAAVDALYAVPAARYVDPALRFRAAGRIEDWATPAPAPRG</sequence>